<comment type="similarity">
    <text evidence="1">Belongs to the DsrF/TusC family.</text>
</comment>
<evidence type="ECO:0000313" key="5">
    <source>
        <dbReference type="Proteomes" id="UP001296969"/>
    </source>
</evidence>
<dbReference type="Pfam" id="PF02635">
    <property type="entry name" value="DsrE"/>
    <property type="match status" value="1"/>
</dbReference>
<dbReference type="InterPro" id="IPR003787">
    <property type="entry name" value="Sulphur_relay_DsrE/F-like"/>
</dbReference>
<gene>
    <name evidence="3" type="primary">tusC</name>
    <name evidence="3" type="ORF">I2492_15210</name>
    <name evidence="2" type="ORF">I2493_15210</name>
</gene>
<accession>A0A9D7AKL6</accession>
<reference evidence="3 5" key="1">
    <citation type="submission" date="2020-11" db="EMBL/GenBank/DDBJ databases">
        <title>Insectihabitans protaetiae gen. nov. sp. nov. and Insectihabitans allomyrinae sp. nov., isolated from larvae of Protaetia brevitarsis seulensis and Allomyrina dichotoma, respectively.</title>
        <authorList>
            <person name="Lee S.D."/>
            <person name="Byeon Y.-S."/>
            <person name="Kim S.-M."/>
            <person name="Yang H.L."/>
            <person name="Kim I.S."/>
        </authorList>
    </citation>
    <scope>NUCLEOTIDE SEQUENCE</scope>
    <source>
        <strain evidence="3">CWB-B4</strain>
        <strain evidence="2 5">CWB-B43</strain>
    </source>
</reference>
<dbReference type="PANTHER" id="PTHR38780:SF1">
    <property type="entry name" value="PROTEIN TUSC"/>
    <property type="match status" value="1"/>
</dbReference>
<dbReference type="EMBL" id="JADRCQ010000004">
    <property type="protein sequence ID" value="MBK5074360.1"/>
    <property type="molecule type" value="Genomic_DNA"/>
</dbReference>
<dbReference type="Gene3D" id="3.40.1260.10">
    <property type="entry name" value="DsrEFH-like"/>
    <property type="match status" value="1"/>
</dbReference>
<evidence type="ECO:0000256" key="1">
    <source>
        <dbReference type="ARBA" id="ARBA00005996"/>
    </source>
</evidence>
<evidence type="ECO:0000313" key="2">
    <source>
        <dbReference type="EMBL" id="MBK5074360.1"/>
    </source>
</evidence>
<dbReference type="EMBL" id="JADRCP010000004">
    <property type="protein sequence ID" value="MBK5177669.1"/>
    <property type="molecule type" value="Genomic_DNA"/>
</dbReference>
<dbReference type="PANTHER" id="PTHR38780">
    <property type="entry name" value="PROTEIN TUSC"/>
    <property type="match status" value="1"/>
</dbReference>
<dbReference type="NCBIfam" id="TIGR03010">
    <property type="entry name" value="sulf_tusC_dsrF"/>
    <property type="match status" value="1"/>
</dbReference>
<keyword evidence="3" id="KW-0808">Transferase</keyword>
<dbReference type="InterPro" id="IPR027396">
    <property type="entry name" value="DsrEFH-like"/>
</dbReference>
<dbReference type="Proteomes" id="UP001296969">
    <property type="component" value="Unassembled WGS sequence"/>
</dbReference>
<sequence length="119" mass="13177">MKKIAFVFTHVPHGSSGGREGLDAVLATSALTEEIGLFFLSDGVFQLLPGQQPDQVLMRNYIATFGILALYDIEQCFICTDSMSERGINQDAVLVINAIRLNQQQMHEHLSGYDVVLTF</sequence>
<protein>
    <submittedName>
        <fullName evidence="3">Sulfurtransferase complex subunit TusC</fullName>
        <ecNumber evidence="3">2.8.1.-</ecNumber>
    </submittedName>
</protein>
<dbReference type="SUPFAM" id="SSF75169">
    <property type="entry name" value="DsrEFH-like"/>
    <property type="match status" value="1"/>
</dbReference>
<proteinExistence type="inferred from homology"/>
<evidence type="ECO:0000313" key="3">
    <source>
        <dbReference type="EMBL" id="MBK5177669.1"/>
    </source>
</evidence>
<keyword evidence="5" id="KW-1185">Reference proteome</keyword>
<name>A0A9D7AKL6_9GAMM</name>
<dbReference type="NCBIfam" id="NF001238">
    <property type="entry name" value="PRK00211.1"/>
    <property type="match status" value="1"/>
</dbReference>
<dbReference type="Proteomes" id="UP000807542">
    <property type="component" value="Unassembled WGS sequence"/>
</dbReference>
<dbReference type="InterPro" id="IPR017462">
    <property type="entry name" value="Sulphur_relay_TusC/DsrF"/>
</dbReference>
<organism evidence="3 4">
    <name type="scientific">Limnobaculum xujianqingii</name>
    <dbReference type="NCBI Taxonomy" id="2738837"/>
    <lineage>
        <taxon>Bacteria</taxon>
        <taxon>Pseudomonadati</taxon>
        <taxon>Pseudomonadota</taxon>
        <taxon>Gammaproteobacteria</taxon>
        <taxon>Enterobacterales</taxon>
        <taxon>Budviciaceae</taxon>
        <taxon>Limnobaculum</taxon>
    </lineage>
</organism>
<evidence type="ECO:0000313" key="4">
    <source>
        <dbReference type="Proteomes" id="UP000807542"/>
    </source>
</evidence>
<dbReference type="EC" id="2.8.1.-" evidence="3"/>
<dbReference type="RefSeq" id="WP_228398935.1">
    <property type="nucleotide sequence ID" value="NZ_JADRCP010000004.1"/>
</dbReference>
<comment type="caution">
    <text evidence="3">The sequence shown here is derived from an EMBL/GenBank/DDBJ whole genome shotgun (WGS) entry which is preliminary data.</text>
</comment>
<dbReference type="GO" id="GO:0016740">
    <property type="term" value="F:transferase activity"/>
    <property type="evidence" value="ECO:0007669"/>
    <property type="project" value="UniProtKB-KW"/>
</dbReference>
<dbReference type="AlphaFoldDB" id="A0A9D7AKL6"/>